<organism evidence="7 8">
    <name type="scientific">Malus domestica</name>
    <name type="common">Apple</name>
    <name type="synonym">Pyrus malus</name>
    <dbReference type="NCBI Taxonomy" id="3750"/>
    <lineage>
        <taxon>Eukaryota</taxon>
        <taxon>Viridiplantae</taxon>
        <taxon>Streptophyta</taxon>
        <taxon>Embryophyta</taxon>
        <taxon>Tracheophyta</taxon>
        <taxon>Spermatophyta</taxon>
        <taxon>Magnoliopsida</taxon>
        <taxon>eudicotyledons</taxon>
        <taxon>Gunneridae</taxon>
        <taxon>Pentapetalae</taxon>
        <taxon>rosids</taxon>
        <taxon>fabids</taxon>
        <taxon>Rosales</taxon>
        <taxon>Rosaceae</taxon>
        <taxon>Amygdaloideae</taxon>
        <taxon>Maleae</taxon>
        <taxon>Malus</taxon>
    </lineage>
</organism>
<reference evidence="7 8" key="1">
    <citation type="submission" date="2018-10" db="EMBL/GenBank/DDBJ databases">
        <title>A high-quality apple genome assembly.</title>
        <authorList>
            <person name="Hu J."/>
        </authorList>
    </citation>
    <scope>NUCLEOTIDE SEQUENCE [LARGE SCALE GENOMIC DNA]</scope>
    <source>
        <strain evidence="8">cv. HFTH1</strain>
        <tissue evidence="7">Young leaf</tissue>
    </source>
</reference>
<keyword evidence="2" id="KW-0805">Transcription regulation</keyword>
<keyword evidence="3" id="KW-0238">DNA-binding</keyword>
<dbReference type="Proteomes" id="UP000290289">
    <property type="component" value="Chromosome 15"/>
</dbReference>
<dbReference type="GO" id="GO:0005634">
    <property type="term" value="C:nucleus"/>
    <property type="evidence" value="ECO:0007669"/>
    <property type="project" value="UniProtKB-SubCell"/>
</dbReference>
<dbReference type="Pfam" id="PF02362">
    <property type="entry name" value="B3"/>
    <property type="match status" value="1"/>
</dbReference>
<evidence type="ECO:0000256" key="4">
    <source>
        <dbReference type="ARBA" id="ARBA00023163"/>
    </source>
</evidence>
<sequence>MKTLKKSNLGILVVTSHDSVSETTIPKHVARARGLGFRVARLTLQDLTGRSWPAQLHVRADHRLQMARGWLARVSTNEISPGDAIVFEFVKRGAMQLHIFRGNVLLTAPHVSN</sequence>
<dbReference type="EMBL" id="RDQH01000341">
    <property type="protein sequence ID" value="RXH73128.1"/>
    <property type="molecule type" value="Genomic_DNA"/>
</dbReference>
<keyword evidence="5" id="KW-0539">Nucleus</keyword>
<protein>
    <recommendedName>
        <fullName evidence="6">TF-B3 domain-containing protein</fullName>
    </recommendedName>
</protein>
<evidence type="ECO:0000313" key="8">
    <source>
        <dbReference type="Proteomes" id="UP000290289"/>
    </source>
</evidence>
<dbReference type="CDD" id="cd10017">
    <property type="entry name" value="B3_DNA"/>
    <property type="match status" value="1"/>
</dbReference>
<feature type="domain" description="TF-B3" evidence="6">
    <location>
        <begin position="8"/>
        <end position="103"/>
    </location>
</feature>
<dbReference type="InterPro" id="IPR015300">
    <property type="entry name" value="DNA-bd_pseudobarrel_sf"/>
</dbReference>
<comment type="subcellular location">
    <subcellularLocation>
        <location evidence="1">Nucleus</location>
    </subcellularLocation>
</comment>
<dbReference type="InterPro" id="IPR003340">
    <property type="entry name" value="B3_DNA-bd"/>
</dbReference>
<evidence type="ECO:0000256" key="5">
    <source>
        <dbReference type="ARBA" id="ARBA00023242"/>
    </source>
</evidence>
<dbReference type="GO" id="GO:0003677">
    <property type="term" value="F:DNA binding"/>
    <property type="evidence" value="ECO:0007669"/>
    <property type="project" value="UniProtKB-KW"/>
</dbReference>
<gene>
    <name evidence="7" type="ORF">DVH24_012812</name>
</gene>
<dbReference type="SMART" id="SM01019">
    <property type="entry name" value="B3"/>
    <property type="match status" value="1"/>
</dbReference>
<keyword evidence="4" id="KW-0804">Transcription</keyword>
<evidence type="ECO:0000313" key="7">
    <source>
        <dbReference type="EMBL" id="RXH73128.1"/>
    </source>
</evidence>
<keyword evidence="8" id="KW-1185">Reference proteome</keyword>
<proteinExistence type="predicted"/>
<dbReference type="Gene3D" id="2.40.330.10">
    <property type="entry name" value="DNA-binding pseudobarrel domain"/>
    <property type="match status" value="1"/>
</dbReference>
<evidence type="ECO:0000256" key="2">
    <source>
        <dbReference type="ARBA" id="ARBA00023015"/>
    </source>
</evidence>
<name>A0A498HNL2_MALDO</name>
<evidence type="ECO:0000256" key="1">
    <source>
        <dbReference type="ARBA" id="ARBA00004123"/>
    </source>
</evidence>
<comment type="caution">
    <text evidence="7">The sequence shown here is derived from an EMBL/GenBank/DDBJ whole genome shotgun (WGS) entry which is preliminary data.</text>
</comment>
<dbReference type="AlphaFoldDB" id="A0A498HNL2"/>
<accession>A0A498HNL2</accession>
<dbReference type="SUPFAM" id="SSF101936">
    <property type="entry name" value="DNA-binding pseudobarrel domain"/>
    <property type="match status" value="1"/>
</dbReference>
<evidence type="ECO:0000256" key="3">
    <source>
        <dbReference type="ARBA" id="ARBA00023125"/>
    </source>
</evidence>
<dbReference type="PROSITE" id="PS50863">
    <property type="entry name" value="B3"/>
    <property type="match status" value="1"/>
</dbReference>
<evidence type="ECO:0000259" key="6">
    <source>
        <dbReference type="PROSITE" id="PS50863"/>
    </source>
</evidence>